<accession>A0A375CER5</accession>
<evidence type="ECO:0000313" key="2">
    <source>
        <dbReference type="EMBL" id="SOY68394.1"/>
    </source>
</evidence>
<dbReference type="Proteomes" id="UP000256297">
    <property type="component" value="Chromosome CBM2589_a"/>
</dbReference>
<sequence length="74" mass="7804">MAGSPVRIDRTPSRLRAGDRPQQAGAVVQGVPARRQGPEQPHTHAYRAPAGVARRAAADGAVHATAPWLALYQS</sequence>
<gene>
    <name evidence="2" type="ORF">CBM2589_A90052</name>
</gene>
<name>A0A375CER5_9BURK</name>
<dbReference type="EMBL" id="OFSP01000039">
    <property type="protein sequence ID" value="SOY68394.1"/>
    <property type="molecule type" value="Genomic_DNA"/>
</dbReference>
<reference evidence="2" key="1">
    <citation type="submission" date="2018-01" db="EMBL/GenBank/DDBJ databases">
        <authorList>
            <person name="Clerissi C."/>
        </authorList>
    </citation>
    <scope>NUCLEOTIDE SEQUENCE</scope>
    <source>
        <strain evidence="2">Cupriavidus taiwanensis STM 3521</strain>
    </source>
</reference>
<feature type="region of interest" description="Disordered" evidence="1">
    <location>
        <begin position="1"/>
        <end position="25"/>
    </location>
</feature>
<comment type="caution">
    <text evidence="2">The sequence shown here is derived from an EMBL/GenBank/DDBJ whole genome shotgun (WGS) entry which is preliminary data.</text>
</comment>
<feature type="compositionally biased region" description="Basic and acidic residues" evidence="1">
    <location>
        <begin position="7"/>
        <end position="19"/>
    </location>
</feature>
<evidence type="ECO:0000256" key="1">
    <source>
        <dbReference type="SAM" id="MobiDB-lite"/>
    </source>
</evidence>
<proteinExistence type="predicted"/>
<protein>
    <submittedName>
        <fullName evidence="2">Uncharacterized protein</fullName>
    </submittedName>
</protein>
<dbReference type="AlphaFoldDB" id="A0A375CER5"/>
<organism evidence="2">
    <name type="scientific">Cupriavidus taiwanensis</name>
    <dbReference type="NCBI Taxonomy" id="164546"/>
    <lineage>
        <taxon>Bacteria</taxon>
        <taxon>Pseudomonadati</taxon>
        <taxon>Pseudomonadota</taxon>
        <taxon>Betaproteobacteria</taxon>
        <taxon>Burkholderiales</taxon>
        <taxon>Burkholderiaceae</taxon>
        <taxon>Cupriavidus</taxon>
    </lineage>
</organism>